<dbReference type="AlphaFoldDB" id="A0A6J6T489"/>
<proteinExistence type="predicted"/>
<sequence length="262" mass="27578">MRAAVLGSPITHSLSPVIHRAAYKALALDWTYQALDISPIQLPEFLAEMDESWAGLSLTMPLKETVIEHLAEVDDLARRVRSVNTVLPTKRGLLGTNTDVYGMVQALNSAGLEVCATATILGAGATARSAVAAAAALGVTSITVCARRQSAALDVCAVATEFGVAANARDLEPVADLLNADLVISTLPGDIAARWVPFVGDGVGALQDVSYYPWPTALAAVWPTKVIANGRDLLLWQAAEQVHLMTGQDAPVPQMRMALDAA</sequence>
<accession>A0A6J6T489</accession>
<dbReference type="Gene3D" id="3.40.50.10860">
    <property type="entry name" value="Leucine Dehydrogenase, chain A, domain 1"/>
    <property type="match status" value="1"/>
</dbReference>
<dbReference type="Gene3D" id="3.40.50.720">
    <property type="entry name" value="NAD(P)-binding Rossmann-like Domain"/>
    <property type="match status" value="1"/>
</dbReference>
<dbReference type="GO" id="GO:0009423">
    <property type="term" value="P:chorismate biosynthetic process"/>
    <property type="evidence" value="ECO:0007669"/>
    <property type="project" value="TreeGrafter"/>
</dbReference>
<dbReference type="GO" id="GO:0050661">
    <property type="term" value="F:NADP binding"/>
    <property type="evidence" value="ECO:0007669"/>
    <property type="project" value="TreeGrafter"/>
</dbReference>
<name>A0A6J6T489_9ZZZZ</name>
<dbReference type="EMBL" id="CAEZZA010000036">
    <property type="protein sequence ID" value="CAB4741753.1"/>
    <property type="molecule type" value="Genomic_DNA"/>
</dbReference>
<dbReference type="GO" id="GO:0019632">
    <property type="term" value="P:shikimate metabolic process"/>
    <property type="evidence" value="ECO:0007669"/>
    <property type="project" value="TreeGrafter"/>
</dbReference>
<evidence type="ECO:0000259" key="2">
    <source>
        <dbReference type="Pfam" id="PF18317"/>
    </source>
</evidence>
<dbReference type="SUPFAM" id="SSF51735">
    <property type="entry name" value="NAD(P)-binding Rossmann-fold domains"/>
    <property type="match status" value="1"/>
</dbReference>
<dbReference type="GO" id="GO:0005829">
    <property type="term" value="C:cytosol"/>
    <property type="evidence" value="ECO:0007669"/>
    <property type="project" value="TreeGrafter"/>
</dbReference>
<dbReference type="InterPro" id="IPR041121">
    <property type="entry name" value="SDH_C"/>
</dbReference>
<dbReference type="InterPro" id="IPR036291">
    <property type="entry name" value="NAD(P)-bd_dom_sf"/>
</dbReference>
<dbReference type="Pfam" id="PF08501">
    <property type="entry name" value="Shikimate_dh_N"/>
    <property type="match status" value="1"/>
</dbReference>
<protein>
    <submittedName>
        <fullName evidence="3">Unannotated protein</fullName>
    </submittedName>
</protein>
<feature type="domain" description="Shikimate dehydrogenase substrate binding N-terminal" evidence="1">
    <location>
        <begin position="5"/>
        <end position="86"/>
    </location>
</feature>
<dbReference type="SUPFAM" id="SSF53223">
    <property type="entry name" value="Aminoacid dehydrogenase-like, N-terminal domain"/>
    <property type="match status" value="1"/>
</dbReference>
<feature type="domain" description="SDH C-terminal" evidence="2">
    <location>
        <begin position="230"/>
        <end position="259"/>
    </location>
</feature>
<dbReference type="PANTHER" id="PTHR21089:SF1">
    <property type="entry name" value="BIFUNCTIONAL 3-DEHYDROQUINATE DEHYDRATASE_SHIKIMATE DEHYDROGENASE, CHLOROPLASTIC"/>
    <property type="match status" value="1"/>
</dbReference>
<evidence type="ECO:0000259" key="1">
    <source>
        <dbReference type="Pfam" id="PF08501"/>
    </source>
</evidence>
<reference evidence="3" key="1">
    <citation type="submission" date="2020-05" db="EMBL/GenBank/DDBJ databases">
        <authorList>
            <person name="Chiriac C."/>
            <person name="Salcher M."/>
            <person name="Ghai R."/>
            <person name="Kavagutti S V."/>
        </authorList>
    </citation>
    <scope>NUCLEOTIDE SEQUENCE</scope>
</reference>
<dbReference type="InterPro" id="IPR046346">
    <property type="entry name" value="Aminoacid_DH-like_N_sf"/>
</dbReference>
<organism evidence="3">
    <name type="scientific">freshwater metagenome</name>
    <dbReference type="NCBI Taxonomy" id="449393"/>
    <lineage>
        <taxon>unclassified sequences</taxon>
        <taxon>metagenomes</taxon>
        <taxon>ecological metagenomes</taxon>
    </lineage>
</organism>
<dbReference type="InterPro" id="IPR022893">
    <property type="entry name" value="Shikimate_DH_fam"/>
</dbReference>
<dbReference type="InterPro" id="IPR013708">
    <property type="entry name" value="Shikimate_DH-bd_N"/>
</dbReference>
<evidence type="ECO:0000313" key="3">
    <source>
        <dbReference type="EMBL" id="CAB4741753.1"/>
    </source>
</evidence>
<gene>
    <name evidence="3" type="ORF">UFOPK2809_00391</name>
</gene>
<dbReference type="PANTHER" id="PTHR21089">
    <property type="entry name" value="SHIKIMATE DEHYDROGENASE"/>
    <property type="match status" value="1"/>
</dbReference>
<dbReference type="Pfam" id="PF18317">
    <property type="entry name" value="SDH_C"/>
    <property type="match status" value="1"/>
</dbReference>
<dbReference type="GO" id="GO:0004764">
    <property type="term" value="F:shikimate 3-dehydrogenase (NADP+) activity"/>
    <property type="evidence" value="ECO:0007669"/>
    <property type="project" value="InterPro"/>
</dbReference>
<dbReference type="NCBIfam" id="NF001311">
    <property type="entry name" value="PRK00258.1-3"/>
    <property type="match status" value="1"/>
</dbReference>